<dbReference type="OrthoDB" id="7358102at2"/>
<proteinExistence type="predicted"/>
<reference evidence="1 2" key="1">
    <citation type="submission" date="2013-10" db="EMBL/GenBank/DDBJ databases">
        <title>Salinisphaera halophila YIM 95161 Genome Sequencing.</title>
        <authorList>
            <person name="Lai Q."/>
            <person name="Li C."/>
            <person name="Shao Z."/>
        </authorList>
    </citation>
    <scope>NUCLEOTIDE SEQUENCE [LARGE SCALE GENOMIC DNA]</scope>
    <source>
        <strain evidence="1 2">YIM 95161</strain>
    </source>
</reference>
<dbReference type="RefSeq" id="WP_123591396.1">
    <property type="nucleotide sequence ID" value="NZ_AYKF01000088.1"/>
</dbReference>
<gene>
    <name evidence="1" type="ORF">SAHL_10675</name>
</gene>
<organism evidence="1 2">
    <name type="scientific">Salinisphaera orenii YIM 95161</name>
    <dbReference type="NCBI Taxonomy" id="1051139"/>
    <lineage>
        <taxon>Bacteria</taxon>
        <taxon>Pseudomonadati</taxon>
        <taxon>Pseudomonadota</taxon>
        <taxon>Gammaproteobacteria</taxon>
        <taxon>Salinisphaerales</taxon>
        <taxon>Salinisphaeraceae</taxon>
        <taxon>Salinisphaera</taxon>
    </lineage>
</organism>
<protein>
    <submittedName>
        <fullName evidence="1">Uncharacterized protein</fullName>
    </submittedName>
</protein>
<accession>A0A423PRP1</accession>
<dbReference type="EMBL" id="AYKF01000088">
    <property type="protein sequence ID" value="ROO28264.1"/>
    <property type="molecule type" value="Genomic_DNA"/>
</dbReference>
<dbReference type="AlphaFoldDB" id="A0A423PRP1"/>
<comment type="caution">
    <text evidence="1">The sequence shown here is derived from an EMBL/GenBank/DDBJ whole genome shotgun (WGS) entry which is preliminary data.</text>
</comment>
<sequence>MARITRIQDHQSQWTRLRAVFAPRPNDVQCPVLGAITPVQCQYHRNRPFVPTNESRAQLARTCPACPNNPEAS</sequence>
<evidence type="ECO:0000313" key="2">
    <source>
        <dbReference type="Proteomes" id="UP000285123"/>
    </source>
</evidence>
<dbReference type="Proteomes" id="UP000285123">
    <property type="component" value="Unassembled WGS sequence"/>
</dbReference>
<name>A0A423PRP1_9GAMM</name>
<evidence type="ECO:0000313" key="1">
    <source>
        <dbReference type="EMBL" id="ROO28264.1"/>
    </source>
</evidence>